<evidence type="ECO:0000313" key="2">
    <source>
        <dbReference type="Proteomes" id="UP000789396"/>
    </source>
</evidence>
<sequence>SDPGSTKGYGRPDFLCWVKDALLIKGEEKADIGQLDIATRELISKLNVIDPQKFGDIKFMIGYAAA</sequence>
<dbReference type="EMBL" id="CAJVPZ010050952">
    <property type="protein sequence ID" value="CAG8778337.1"/>
    <property type="molecule type" value="Genomic_DNA"/>
</dbReference>
<protein>
    <submittedName>
        <fullName evidence="1">8251_t:CDS:1</fullName>
    </submittedName>
</protein>
<evidence type="ECO:0000313" key="1">
    <source>
        <dbReference type="EMBL" id="CAG8778337.1"/>
    </source>
</evidence>
<dbReference type="Proteomes" id="UP000789396">
    <property type="component" value="Unassembled WGS sequence"/>
</dbReference>
<reference evidence="1" key="1">
    <citation type="submission" date="2021-06" db="EMBL/GenBank/DDBJ databases">
        <authorList>
            <person name="Kallberg Y."/>
            <person name="Tangrot J."/>
            <person name="Rosling A."/>
        </authorList>
    </citation>
    <scope>NUCLEOTIDE SEQUENCE</scope>
    <source>
        <strain evidence="1">IN212</strain>
    </source>
</reference>
<name>A0A9N9JF17_9GLOM</name>
<dbReference type="AlphaFoldDB" id="A0A9N9JF17"/>
<organism evidence="1 2">
    <name type="scientific">Racocetra fulgida</name>
    <dbReference type="NCBI Taxonomy" id="60492"/>
    <lineage>
        <taxon>Eukaryota</taxon>
        <taxon>Fungi</taxon>
        <taxon>Fungi incertae sedis</taxon>
        <taxon>Mucoromycota</taxon>
        <taxon>Glomeromycotina</taxon>
        <taxon>Glomeromycetes</taxon>
        <taxon>Diversisporales</taxon>
        <taxon>Gigasporaceae</taxon>
        <taxon>Racocetra</taxon>
    </lineage>
</organism>
<keyword evidence="2" id="KW-1185">Reference proteome</keyword>
<feature type="non-terminal residue" evidence="1">
    <location>
        <position position="1"/>
    </location>
</feature>
<feature type="non-terminal residue" evidence="1">
    <location>
        <position position="66"/>
    </location>
</feature>
<gene>
    <name evidence="1" type="ORF">RFULGI_LOCUS15596</name>
</gene>
<dbReference type="OrthoDB" id="2436248at2759"/>
<proteinExistence type="predicted"/>
<comment type="caution">
    <text evidence="1">The sequence shown here is derived from an EMBL/GenBank/DDBJ whole genome shotgun (WGS) entry which is preliminary data.</text>
</comment>
<accession>A0A9N9JF17</accession>